<proteinExistence type="predicted"/>
<dbReference type="Proteomes" id="UP000054563">
    <property type="component" value="Unassembled WGS sequence"/>
</dbReference>
<protein>
    <submittedName>
        <fullName evidence="2">Uncharacterized protein</fullName>
    </submittedName>
</protein>
<name>A0A0J8RL37_COCIT</name>
<accession>A0A0J8RL37</accession>
<sequence length="109" mass="11753">MNLLFEQVHLLCDWSIGIIVKLRWQPIPIIGTQGHHRWWLAVIVLVAAVVVVVVVGVGPVGSANCLHAKQSRGSRKQGTGVEASDDIFTVANPSYSTVGVGRLDVNQSD</sequence>
<keyword evidence="1" id="KW-0472">Membrane</keyword>
<dbReference type="AlphaFoldDB" id="A0A0J8RL37"/>
<evidence type="ECO:0000313" key="3">
    <source>
        <dbReference type="Proteomes" id="UP000054563"/>
    </source>
</evidence>
<keyword evidence="1" id="KW-0812">Transmembrane</keyword>
<evidence type="ECO:0000256" key="1">
    <source>
        <dbReference type="SAM" id="Phobius"/>
    </source>
</evidence>
<organism evidence="2 3">
    <name type="scientific">Coccidioides immitis H538.4</name>
    <dbReference type="NCBI Taxonomy" id="396776"/>
    <lineage>
        <taxon>Eukaryota</taxon>
        <taxon>Fungi</taxon>
        <taxon>Dikarya</taxon>
        <taxon>Ascomycota</taxon>
        <taxon>Pezizomycotina</taxon>
        <taxon>Eurotiomycetes</taxon>
        <taxon>Eurotiomycetidae</taxon>
        <taxon>Onygenales</taxon>
        <taxon>Onygenaceae</taxon>
        <taxon>Coccidioides</taxon>
    </lineage>
</organism>
<feature type="transmembrane region" description="Helical" evidence="1">
    <location>
        <begin position="38"/>
        <end position="66"/>
    </location>
</feature>
<dbReference type="EMBL" id="DS016988">
    <property type="protein sequence ID" value="KMU85356.1"/>
    <property type="molecule type" value="Genomic_DNA"/>
</dbReference>
<evidence type="ECO:0000313" key="2">
    <source>
        <dbReference type="EMBL" id="KMU85356.1"/>
    </source>
</evidence>
<keyword evidence="1" id="KW-1133">Transmembrane helix</keyword>
<reference evidence="3" key="1">
    <citation type="journal article" date="2010" name="Genome Res.">
        <title>Population genomic sequencing of Coccidioides fungi reveals recent hybridization and transposon control.</title>
        <authorList>
            <person name="Neafsey D.E."/>
            <person name="Barker B.M."/>
            <person name="Sharpton T.J."/>
            <person name="Stajich J.E."/>
            <person name="Park D.J."/>
            <person name="Whiston E."/>
            <person name="Hung C.-Y."/>
            <person name="McMahan C."/>
            <person name="White J."/>
            <person name="Sykes S."/>
            <person name="Heiman D."/>
            <person name="Young S."/>
            <person name="Zeng Q."/>
            <person name="Abouelleil A."/>
            <person name="Aftuck L."/>
            <person name="Bessette D."/>
            <person name="Brown A."/>
            <person name="FitzGerald M."/>
            <person name="Lui A."/>
            <person name="Macdonald J.P."/>
            <person name="Priest M."/>
            <person name="Orbach M.J."/>
            <person name="Galgiani J.N."/>
            <person name="Kirkland T.N."/>
            <person name="Cole G.T."/>
            <person name="Birren B.W."/>
            <person name="Henn M.R."/>
            <person name="Taylor J.W."/>
            <person name="Rounsley S.D."/>
        </authorList>
    </citation>
    <scope>NUCLEOTIDE SEQUENCE [LARGE SCALE GENOMIC DNA]</scope>
    <source>
        <strain evidence="3">H538.4</strain>
    </source>
</reference>
<gene>
    <name evidence="2" type="ORF">CIHG_03140</name>
</gene>
<dbReference type="VEuPathDB" id="FungiDB:CIHG_03140"/>